<comment type="subcellular location">
    <subcellularLocation>
        <location evidence="1">Cell envelope</location>
    </subcellularLocation>
</comment>
<dbReference type="STRING" id="1146883.BLASA_4758"/>
<feature type="chain" id="PRO_5038718394" evidence="5">
    <location>
        <begin position="24"/>
        <end position="335"/>
    </location>
</feature>
<reference evidence="8" key="2">
    <citation type="submission" date="2012-02" db="EMBL/GenBank/DDBJ databases">
        <title>Complete genome sequence of Blastococcus saxobsidens strain DD2.</title>
        <authorList>
            <person name="Genoscope."/>
        </authorList>
    </citation>
    <scope>NUCLEOTIDE SEQUENCE [LARGE SCALE GENOMIC DNA]</scope>
    <source>
        <strain evidence="8">DD2</strain>
    </source>
</reference>
<dbReference type="eggNOG" id="COG0614">
    <property type="taxonomic scope" value="Bacteria"/>
</dbReference>
<keyword evidence="4 5" id="KW-0732">Signal</keyword>
<evidence type="ECO:0000259" key="6">
    <source>
        <dbReference type="Pfam" id="PF01497"/>
    </source>
</evidence>
<sequence>MHHTARRLTGGLLALGMTVGVSACGDDPATDPEPAAEGSWSFTDDLGRTVTLDEAPDRIAGLNDLTASLWNYGIEPVATFGQTSADDDVAFEGRDLDDVAIVGSTYGEIDLEALAAADPDVIVTTIYPDDSSGEIPADKAGYGFNDLAQQEQVAQIAPIIHIAYRGSAADVIERVVELADALGVDTEGGEVAAARADFEAASAELTEAAASGVTVLPVFATPADGWWMAKASDDPQLALYQDLGVTFVEPGGDGYFWHSVGWEEVPGHPSDVLLYSLRFSMTPEEIAAQPTAALLPAVQAGQLRPWKYIGPDYVSQAAYMAELAGYLSEAEDVTP</sequence>
<feature type="domain" description="Fe/B12 periplasmic-binding" evidence="6">
    <location>
        <begin position="100"/>
        <end position="304"/>
    </location>
</feature>
<name>H6RSG0_BLASD</name>
<dbReference type="PANTHER" id="PTHR30532">
    <property type="entry name" value="IRON III DICITRATE-BINDING PERIPLASMIC PROTEIN"/>
    <property type="match status" value="1"/>
</dbReference>
<proteinExistence type="inferred from homology"/>
<evidence type="ECO:0000313" key="8">
    <source>
        <dbReference type="Proteomes" id="UP000007517"/>
    </source>
</evidence>
<accession>H6RSG0</accession>
<dbReference type="RefSeq" id="WP_014378418.1">
    <property type="nucleotide sequence ID" value="NC_016943.1"/>
</dbReference>
<dbReference type="KEGG" id="bsd:BLASA_4758"/>
<keyword evidence="8" id="KW-1185">Reference proteome</keyword>
<evidence type="ECO:0000256" key="3">
    <source>
        <dbReference type="ARBA" id="ARBA00022448"/>
    </source>
</evidence>
<gene>
    <name evidence="7" type="ordered locus">BLASA_4758</name>
</gene>
<evidence type="ECO:0000256" key="2">
    <source>
        <dbReference type="ARBA" id="ARBA00008814"/>
    </source>
</evidence>
<evidence type="ECO:0000256" key="1">
    <source>
        <dbReference type="ARBA" id="ARBA00004196"/>
    </source>
</evidence>
<organism evidence="7 8">
    <name type="scientific">Blastococcus saxobsidens (strain DD2)</name>
    <dbReference type="NCBI Taxonomy" id="1146883"/>
    <lineage>
        <taxon>Bacteria</taxon>
        <taxon>Bacillati</taxon>
        <taxon>Actinomycetota</taxon>
        <taxon>Actinomycetes</taxon>
        <taxon>Geodermatophilales</taxon>
        <taxon>Geodermatophilaceae</taxon>
        <taxon>Blastococcus</taxon>
    </lineage>
</organism>
<dbReference type="Gene3D" id="3.40.50.1980">
    <property type="entry name" value="Nitrogenase molybdenum iron protein domain"/>
    <property type="match status" value="2"/>
</dbReference>
<evidence type="ECO:0000256" key="5">
    <source>
        <dbReference type="SAM" id="SignalP"/>
    </source>
</evidence>
<evidence type="ECO:0000256" key="4">
    <source>
        <dbReference type="ARBA" id="ARBA00022729"/>
    </source>
</evidence>
<dbReference type="EMBL" id="FO117623">
    <property type="protein sequence ID" value="CCG05552.1"/>
    <property type="molecule type" value="Genomic_DNA"/>
</dbReference>
<dbReference type="Proteomes" id="UP000007517">
    <property type="component" value="Chromosome"/>
</dbReference>
<comment type="similarity">
    <text evidence="2">Belongs to the bacterial solute-binding protein 8 family.</text>
</comment>
<protein>
    <submittedName>
        <fullName evidence="7">Putative ABC-type Fe3+-hydroxamate transport system, periplasmic component</fullName>
    </submittedName>
</protein>
<dbReference type="GO" id="GO:1901678">
    <property type="term" value="P:iron coordination entity transport"/>
    <property type="evidence" value="ECO:0007669"/>
    <property type="project" value="UniProtKB-ARBA"/>
</dbReference>
<keyword evidence="3" id="KW-0813">Transport</keyword>
<dbReference type="PANTHER" id="PTHR30532:SF24">
    <property type="entry name" value="FERRIC ENTEROBACTIN-BINDING PERIPLASMIC PROTEIN FEPB"/>
    <property type="match status" value="1"/>
</dbReference>
<dbReference type="PROSITE" id="PS51257">
    <property type="entry name" value="PROKAR_LIPOPROTEIN"/>
    <property type="match status" value="1"/>
</dbReference>
<dbReference type="AlphaFoldDB" id="H6RSG0"/>
<dbReference type="InterPro" id="IPR002491">
    <property type="entry name" value="ABC_transptr_periplasmic_BD"/>
</dbReference>
<feature type="signal peptide" evidence="5">
    <location>
        <begin position="1"/>
        <end position="23"/>
    </location>
</feature>
<reference evidence="7 8" key="1">
    <citation type="journal article" date="2012" name="J. Bacteriol.">
        <title>Genome Sequence of Blastococcus saxobsidens DD2, a Stone-Inhabiting Bacterium.</title>
        <authorList>
            <person name="Chouaia B."/>
            <person name="Crotti E."/>
            <person name="Brusetti L."/>
            <person name="Daffonchio D."/>
            <person name="Essoussi I."/>
            <person name="Nouioui I."/>
            <person name="Sbissi I."/>
            <person name="Ghodhbane-Gtari F."/>
            <person name="Gtari M."/>
            <person name="Vacherie B."/>
            <person name="Barbe V."/>
            <person name="Medigue C."/>
            <person name="Gury J."/>
            <person name="Pujic P."/>
            <person name="Normand P."/>
        </authorList>
    </citation>
    <scope>NUCLEOTIDE SEQUENCE [LARGE SCALE GENOMIC DNA]</scope>
    <source>
        <strain evidence="7 8">DD2</strain>
    </source>
</reference>
<dbReference type="SUPFAM" id="SSF53807">
    <property type="entry name" value="Helical backbone' metal receptor"/>
    <property type="match status" value="1"/>
</dbReference>
<dbReference type="Pfam" id="PF01497">
    <property type="entry name" value="Peripla_BP_2"/>
    <property type="match status" value="1"/>
</dbReference>
<dbReference type="InterPro" id="IPR051313">
    <property type="entry name" value="Bact_iron-sidero_bind"/>
</dbReference>
<dbReference type="HOGENOM" id="CLU_062437_0_0_11"/>
<evidence type="ECO:0000313" key="7">
    <source>
        <dbReference type="EMBL" id="CCG05552.1"/>
    </source>
</evidence>
<dbReference type="GO" id="GO:0030288">
    <property type="term" value="C:outer membrane-bounded periplasmic space"/>
    <property type="evidence" value="ECO:0007669"/>
    <property type="project" value="TreeGrafter"/>
</dbReference>